<evidence type="ECO:0000313" key="3">
    <source>
        <dbReference type="Proteomes" id="UP000675881"/>
    </source>
</evidence>
<protein>
    <submittedName>
        <fullName evidence="2">(salmon louse) hypothetical protein</fullName>
    </submittedName>
</protein>
<reference evidence="2" key="1">
    <citation type="submission" date="2021-02" db="EMBL/GenBank/DDBJ databases">
        <authorList>
            <person name="Bekaert M."/>
        </authorList>
    </citation>
    <scope>NUCLEOTIDE SEQUENCE</scope>
    <source>
        <strain evidence="2">IoA-00</strain>
    </source>
</reference>
<gene>
    <name evidence="2" type="ORF">LSAA_9394</name>
</gene>
<organism evidence="2 3">
    <name type="scientific">Lepeophtheirus salmonis</name>
    <name type="common">Salmon louse</name>
    <name type="synonym">Caligus salmonis</name>
    <dbReference type="NCBI Taxonomy" id="72036"/>
    <lineage>
        <taxon>Eukaryota</taxon>
        <taxon>Metazoa</taxon>
        <taxon>Ecdysozoa</taxon>
        <taxon>Arthropoda</taxon>
        <taxon>Crustacea</taxon>
        <taxon>Multicrustacea</taxon>
        <taxon>Hexanauplia</taxon>
        <taxon>Copepoda</taxon>
        <taxon>Siphonostomatoida</taxon>
        <taxon>Caligidae</taxon>
        <taxon>Lepeophtheirus</taxon>
    </lineage>
</organism>
<dbReference type="Proteomes" id="UP000675881">
    <property type="component" value="Chromosome 5"/>
</dbReference>
<dbReference type="AlphaFoldDB" id="A0A7R8D0J2"/>
<sequence>MGALQRPVTCTKEKSQVPHDDPTYGSITPSKEPSSVPEEEELSKNIGNAPEDGKVMNNVSSRYFIISESDVNNRQIEITPRDVPLSFGMPNNSLTRQSHGVFSDKIRKRRNIVFPLHLTRIKGRSLHQSGQLNHIPEGGSAFLED</sequence>
<proteinExistence type="predicted"/>
<evidence type="ECO:0000256" key="1">
    <source>
        <dbReference type="SAM" id="MobiDB-lite"/>
    </source>
</evidence>
<feature type="region of interest" description="Disordered" evidence="1">
    <location>
        <begin position="1"/>
        <end position="54"/>
    </location>
</feature>
<name>A0A7R8D0J2_LEPSM</name>
<evidence type="ECO:0000313" key="2">
    <source>
        <dbReference type="EMBL" id="CAF2959573.1"/>
    </source>
</evidence>
<dbReference type="EMBL" id="HG994584">
    <property type="protein sequence ID" value="CAF2959573.1"/>
    <property type="molecule type" value="Genomic_DNA"/>
</dbReference>
<feature type="compositionally biased region" description="Basic and acidic residues" evidence="1">
    <location>
        <begin position="11"/>
        <end position="22"/>
    </location>
</feature>
<keyword evidence="3" id="KW-1185">Reference proteome</keyword>
<accession>A0A7R8D0J2</accession>